<dbReference type="InterPro" id="IPR016024">
    <property type="entry name" value="ARM-type_fold"/>
</dbReference>
<dbReference type="GO" id="GO:0005886">
    <property type="term" value="C:plasma membrane"/>
    <property type="evidence" value="ECO:0007669"/>
    <property type="project" value="TreeGrafter"/>
</dbReference>
<dbReference type="PANTHER" id="PTHR12444:SF8">
    <property type="entry name" value="PROTEIN EFR3 HOMOLOG CMP44E"/>
    <property type="match status" value="1"/>
</dbReference>
<dbReference type="PANTHER" id="PTHR12444">
    <property type="entry name" value="PROTEIN EFR3 HOMOLOG CMP44E"/>
    <property type="match status" value="1"/>
</dbReference>
<evidence type="ECO:0000256" key="1">
    <source>
        <dbReference type="ARBA" id="ARBA00010216"/>
    </source>
</evidence>
<evidence type="ECO:0008006" key="4">
    <source>
        <dbReference type="Google" id="ProtNLM"/>
    </source>
</evidence>
<reference evidence="2 3" key="1">
    <citation type="submission" date="2024-02" db="EMBL/GenBank/DDBJ databases">
        <title>Chromosome-scale genome assembly of the rough periwinkle Littorina saxatilis.</title>
        <authorList>
            <person name="De Jode A."/>
            <person name="Faria R."/>
            <person name="Formenti G."/>
            <person name="Sims Y."/>
            <person name="Smith T.P."/>
            <person name="Tracey A."/>
            <person name="Wood J.M.D."/>
            <person name="Zagrodzka Z.B."/>
            <person name="Johannesson K."/>
            <person name="Butlin R.K."/>
            <person name="Leder E.H."/>
        </authorList>
    </citation>
    <scope>NUCLEOTIDE SEQUENCE [LARGE SCALE GENOMIC DNA]</scope>
    <source>
        <strain evidence="2">Snail1</strain>
        <tissue evidence="2">Muscle</tissue>
    </source>
</reference>
<accession>A0AAN9GA35</accession>
<dbReference type="Pfam" id="PF21052">
    <property type="entry name" value="EFR3_ARM"/>
    <property type="match status" value="1"/>
</dbReference>
<dbReference type="SUPFAM" id="SSF48371">
    <property type="entry name" value="ARM repeat"/>
    <property type="match status" value="1"/>
</dbReference>
<sequence length="807" mass="91684">MSGGCCGCVAALKPRYKRLVDNIFPANPQDGLVKNNMEKLTFYALSSRPEKLDRIGQYLEQKLTADINRHRFEFVFIAMEALDQLLVSCHAHSLNLFVESYLKMVQKLLECQEPDLQITATNSFVKFSNIEEDAPSYHRRYDFFVSKFSSMCHSGEQFGKEMKQKIRGAGLRGIQGVVRKTISDELQVNIWEQVHMDKIVPSLLFNMQDTKSTGADIESPKDEDDPAHLAEVVFRDLVCRASYGNIRCVLVPILVHLDNHRAWVPTDFAVRVFKIVMYSVQSQYGYLVIQLLLSHLDKHVKDDPQIKTSILTVLFEAVLISAGGSIGPSVLEVFNNLLRHLRISVDNKGKNQAQYSAEVKFQDAIVNTIGEFANNLPDYQKIEIMMFVMGKFPQFADEEIGGHMDQQLQINLLKTLLKATTKYKTVIMSNAFPPEFLHPLLRMSLMEDAGMRITVQDILHTLIDRHGNTKKLKRIELCGNIAVLELSVEKCSRQDILFMKKSGMQFYWHILENLQLESNRVDNLEALYCTMGLLAVEMGGDDIIVDLFRLALDIQGLATGTTLPLTHRCALHAMVAAYLNLISQLVTCQQAFEYVQSVIELRKFRAQHLLPDFAYNRTNRPQSLSELEKSELYPKTDQVKEEWLFEQSLLTTHLASTGLDVSRLGTPFTQKPYSGDNMDPTMSASDIGSINIEMESVDGSPSMARRRYSGVEEITVESLKKMLSEENTEDKEESERRRREVVNTFRTAPFEEIVAKSEAKSNHFHNKLNEILDFVSNTCVKETPVDGMSSEPGDTPFGMQFPDLFVY</sequence>
<comment type="caution">
    <text evidence="2">The sequence shown here is derived from an EMBL/GenBank/DDBJ whole genome shotgun (WGS) entry which is preliminary data.</text>
</comment>
<gene>
    <name evidence="2" type="ORF">V1264_023477</name>
</gene>
<dbReference type="Proteomes" id="UP001374579">
    <property type="component" value="Unassembled WGS sequence"/>
</dbReference>
<keyword evidence="3" id="KW-1185">Reference proteome</keyword>
<dbReference type="GO" id="GO:0072659">
    <property type="term" value="P:protein localization to plasma membrane"/>
    <property type="evidence" value="ECO:0007669"/>
    <property type="project" value="TreeGrafter"/>
</dbReference>
<protein>
    <recommendedName>
        <fullName evidence="4">EFR3-like protein</fullName>
    </recommendedName>
</protein>
<evidence type="ECO:0000313" key="2">
    <source>
        <dbReference type="EMBL" id="KAK7100547.1"/>
    </source>
</evidence>
<dbReference type="AlphaFoldDB" id="A0AAN9GA35"/>
<comment type="similarity">
    <text evidence="1">Belongs to the EFR3 family.</text>
</comment>
<organism evidence="2 3">
    <name type="scientific">Littorina saxatilis</name>
    <dbReference type="NCBI Taxonomy" id="31220"/>
    <lineage>
        <taxon>Eukaryota</taxon>
        <taxon>Metazoa</taxon>
        <taxon>Spiralia</taxon>
        <taxon>Lophotrochozoa</taxon>
        <taxon>Mollusca</taxon>
        <taxon>Gastropoda</taxon>
        <taxon>Caenogastropoda</taxon>
        <taxon>Littorinimorpha</taxon>
        <taxon>Littorinoidea</taxon>
        <taxon>Littorinidae</taxon>
        <taxon>Littorina</taxon>
    </lineage>
</organism>
<dbReference type="InterPro" id="IPR049152">
    <property type="entry name" value="EFR3-like_ARM"/>
</dbReference>
<proteinExistence type="inferred from homology"/>
<evidence type="ECO:0000313" key="3">
    <source>
        <dbReference type="Proteomes" id="UP001374579"/>
    </source>
</evidence>
<dbReference type="EMBL" id="JBAMIC010000011">
    <property type="protein sequence ID" value="KAK7100547.1"/>
    <property type="molecule type" value="Genomic_DNA"/>
</dbReference>
<name>A0AAN9GA35_9CAEN</name>
<dbReference type="InterPro" id="IPR051851">
    <property type="entry name" value="EFR3_Homologs"/>
</dbReference>